<keyword evidence="1" id="KW-0812">Transmembrane</keyword>
<feature type="transmembrane region" description="Helical" evidence="1">
    <location>
        <begin position="12"/>
        <end position="31"/>
    </location>
</feature>
<keyword evidence="3" id="KW-1185">Reference proteome</keyword>
<keyword evidence="1" id="KW-1133">Transmembrane helix</keyword>
<evidence type="ECO:0000313" key="3">
    <source>
        <dbReference type="Proteomes" id="UP000029672"/>
    </source>
</evidence>
<organism evidence="2 3">
    <name type="scientific">Candidatus Francisella endociliophora</name>
    <dbReference type="NCBI Taxonomy" id="653937"/>
    <lineage>
        <taxon>Bacteria</taxon>
        <taxon>Pseudomonadati</taxon>
        <taxon>Pseudomonadota</taxon>
        <taxon>Gammaproteobacteria</taxon>
        <taxon>Thiotrichales</taxon>
        <taxon>Francisellaceae</taxon>
        <taxon>Francisella</taxon>
    </lineage>
</organism>
<sequence>MNRIKLVTKSQVFSIVTFISAIIFLVALVYVSTDEKDIKVESYQNFRTYAEEGKSFDFIFDVTKEPNEKIMDGVLKYSATLDNLLIKQNSIVSVGKRFDDQGKEVIVTRTFFPNGDVNFDVKIYDNQKLEQQIHRKGKLNKSVFLETSTARIKL</sequence>
<dbReference type="EMBL" id="CP009574">
    <property type="protein sequence ID" value="AIT08879.1"/>
    <property type="molecule type" value="Genomic_DNA"/>
</dbReference>
<dbReference type="KEGG" id="frf:LO80_02040"/>
<gene>
    <name evidence="2" type="ORF">LO80_02040</name>
</gene>
<reference evidence="2 3" key="1">
    <citation type="submission" date="2014-10" db="EMBL/GenBank/DDBJ databases">
        <title>Whole genome sequence of Francisella endociliophora strain FSC1006, isolated from a laboratory culture of the marine ciliate Euplotes raikovi.</title>
        <authorList>
            <person name="Granberg M."/>
            <person name="Backman S."/>
            <person name="Lundmark E."/>
            <person name="Nilsson E."/>
            <person name="Karlsson E."/>
            <person name="Thelaus J."/>
            <person name="Ohrman C."/>
            <person name="Larkeryd A."/>
            <person name="Stenberg P."/>
        </authorList>
    </citation>
    <scope>NUCLEOTIDE SEQUENCE [LARGE SCALE GENOMIC DNA]</scope>
    <source>
        <strain evidence="2 3">FSC1006</strain>
    </source>
</reference>
<accession>A0A097EMT0</accession>
<evidence type="ECO:0000256" key="1">
    <source>
        <dbReference type="SAM" id="Phobius"/>
    </source>
</evidence>
<proteinExistence type="predicted"/>
<keyword evidence="1" id="KW-0472">Membrane</keyword>
<name>A0A097EMT0_9GAMM</name>
<dbReference type="AlphaFoldDB" id="A0A097EMT0"/>
<dbReference type="Proteomes" id="UP000029672">
    <property type="component" value="Chromosome"/>
</dbReference>
<dbReference type="STRING" id="1547445.LO80_02040"/>
<dbReference type="RefSeq" id="WP_040008108.1">
    <property type="nucleotide sequence ID" value="NZ_CP009574.1"/>
</dbReference>
<dbReference type="HOGENOM" id="CLU_1701667_0_0_6"/>
<evidence type="ECO:0000313" key="2">
    <source>
        <dbReference type="EMBL" id="AIT08879.1"/>
    </source>
</evidence>
<protein>
    <submittedName>
        <fullName evidence="2">Uncharacterized protein</fullName>
    </submittedName>
</protein>